<dbReference type="EMBL" id="JAQQWI010000022">
    <property type="protein sequence ID" value="KAK7995806.1"/>
    <property type="molecule type" value="Genomic_DNA"/>
</dbReference>
<feature type="domain" description="Rhodopsin" evidence="8">
    <location>
        <begin position="51"/>
        <end position="312"/>
    </location>
</feature>
<evidence type="ECO:0000256" key="2">
    <source>
        <dbReference type="ARBA" id="ARBA00022692"/>
    </source>
</evidence>
<evidence type="ECO:0000256" key="3">
    <source>
        <dbReference type="ARBA" id="ARBA00022989"/>
    </source>
</evidence>
<dbReference type="Proteomes" id="UP001396898">
    <property type="component" value="Unassembled WGS sequence"/>
</dbReference>
<proteinExistence type="inferred from homology"/>
<comment type="caution">
    <text evidence="9">The sequence shown here is derived from an EMBL/GenBank/DDBJ whole genome shotgun (WGS) entry which is preliminary data.</text>
</comment>
<keyword evidence="2 7" id="KW-0812">Transmembrane</keyword>
<feature type="transmembrane region" description="Helical" evidence="7">
    <location>
        <begin position="126"/>
        <end position="146"/>
    </location>
</feature>
<dbReference type="InterPro" id="IPR049326">
    <property type="entry name" value="Rhodopsin_dom_fungi"/>
</dbReference>
<feature type="compositionally biased region" description="Basic and acidic residues" evidence="6">
    <location>
        <begin position="399"/>
        <end position="416"/>
    </location>
</feature>
<feature type="transmembrane region" description="Helical" evidence="7">
    <location>
        <begin position="60"/>
        <end position="81"/>
    </location>
</feature>
<reference evidence="9 10" key="1">
    <citation type="submission" date="2023-01" db="EMBL/GenBank/DDBJ databases">
        <title>Analysis of 21 Apiospora genomes using comparative genomics revels a genus with tremendous synthesis potential of carbohydrate active enzymes and secondary metabolites.</title>
        <authorList>
            <person name="Sorensen T."/>
        </authorList>
    </citation>
    <scope>NUCLEOTIDE SEQUENCE [LARGE SCALE GENOMIC DNA]</scope>
    <source>
        <strain evidence="9 10">CBS 20057</strain>
    </source>
</reference>
<evidence type="ECO:0000256" key="6">
    <source>
        <dbReference type="SAM" id="MobiDB-lite"/>
    </source>
</evidence>
<keyword evidence="3 7" id="KW-1133">Transmembrane helix</keyword>
<organism evidence="9 10">
    <name type="scientific">Apiospora marii</name>
    <dbReference type="NCBI Taxonomy" id="335849"/>
    <lineage>
        <taxon>Eukaryota</taxon>
        <taxon>Fungi</taxon>
        <taxon>Dikarya</taxon>
        <taxon>Ascomycota</taxon>
        <taxon>Pezizomycotina</taxon>
        <taxon>Sordariomycetes</taxon>
        <taxon>Xylariomycetidae</taxon>
        <taxon>Amphisphaeriales</taxon>
        <taxon>Apiosporaceae</taxon>
        <taxon>Apiospora</taxon>
    </lineage>
</organism>
<sequence>MSPSVDLCTVPLGKAPDGTWDLVHVQSLETVTIAVSTSVTALALLVALPRLFVNRGKLLIADYFTILALVFVFANLIIISLGNQPRTNPPWEDIADPVTAARYSRHDWNFPACWADARYIKLQFCVLFFSGFVQFFPRAAIFLLYRQLFQVHSRSVRVAIRTGLVFTLLISAPIVVLAVIYLAPRPGEAWEQVLVRQSGSTTGYAYSLIAPVQRAGSVALDGFAFILPLPIITRLNLARGKRLQLRLLFSTALLGIGASIASLVIGVKQVQNIRGNPRDVMWLSGPSNVCPHAEYCIAIIVGSMPAFSTFLKLHVLQSRVSQALRSALGVGSSRSTHRLSDRGGSPARPLHGTIGSPAARKKRRGQYELTDTMILDSRYTVQGGEDGDDRTVQPGHILRTMDIRQSDHPRSTDNLV</sequence>
<evidence type="ECO:0000313" key="10">
    <source>
        <dbReference type="Proteomes" id="UP001396898"/>
    </source>
</evidence>
<evidence type="ECO:0000259" key="8">
    <source>
        <dbReference type="Pfam" id="PF20684"/>
    </source>
</evidence>
<keyword evidence="10" id="KW-1185">Reference proteome</keyword>
<name>A0ABR1R1B5_9PEZI</name>
<evidence type="ECO:0000256" key="7">
    <source>
        <dbReference type="SAM" id="Phobius"/>
    </source>
</evidence>
<dbReference type="PANTHER" id="PTHR33048">
    <property type="entry name" value="PTH11-LIKE INTEGRAL MEMBRANE PROTEIN (AFU_ORTHOLOGUE AFUA_5G11245)"/>
    <property type="match status" value="1"/>
</dbReference>
<feature type="transmembrane region" description="Helical" evidence="7">
    <location>
        <begin position="203"/>
        <end position="227"/>
    </location>
</feature>
<evidence type="ECO:0000313" key="9">
    <source>
        <dbReference type="EMBL" id="KAK7995806.1"/>
    </source>
</evidence>
<gene>
    <name evidence="9" type="ORF">PG991_015273</name>
</gene>
<evidence type="ECO:0000256" key="4">
    <source>
        <dbReference type="ARBA" id="ARBA00023136"/>
    </source>
</evidence>
<dbReference type="InterPro" id="IPR052337">
    <property type="entry name" value="SAT4-like"/>
</dbReference>
<feature type="region of interest" description="Disordered" evidence="6">
    <location>
        <begin position="333"/>
        <end position="365"/>
    </location>
</feature>
<evidence type="ECO:0000256" key="5">
    <source>
        <dbReference type="ARBA" id="ARBA00038359"/>
    </source>
</evidence>
<dbReference type="Pfam" id="PF20684">
    <property type="entry name" value="Fung_rhodopsin"/>
    <property type="match status" value="1"/>
</dbReference>
<feature type="transmembrane region" description="Helical" evidence="7">
    <location>
        <begin position="247"/>
        <end position="267"/>
    </location>
</feature>
<evidence type="ECO:0000256" key="1">
    <source>
        <dbReference type="ARBA" id="ARBA00004141"/>
    </source>
</evidence>
<accession>A0ABR1R1B5</accession>
<protein>
    <recommendedName>
        <fullName evidence="8">Rhodopsin domain-containing protein</fullName>
    </recommendedName>
</protein>
<comment type="similarity">
    <text evidence="5">Belongs to the SAT4 family.</text>
</comment>
<feature type="region of interest" description="Disordered" evidence="6">
    <location>
        <begin position="380"/>
        <end position="416"/>
    </location>
</feature>
<keyword evidence="4 7" id="KW-0472">Membrane</keyword>
<comment type="subcellular location">
    <subcellularLocation>
        <location evidence="1">Membrane</location>
        <topology evidence="1">Multi-pass membrane protein</topology>
    </subcellularLocation>
</comment>
<feature type="transmembrane region" description="Helical" evidence="7">
    <location>
        <begin position="158"/>
        <end position="183"/>
    </location>
</feature>
<dbReference type="PANTHER" id="PTHR33048:SF47">
    <property type="entry name" value="INTEGRAL MEMBRANE PROTEIN-RELATED"/>
    <property type="match status" value="1"/>
</dbReference>
<feature type="transmembrane region" description="Helical" evidence="7">
    <location>
        <begin position="30"/>
        <end position="48"/>
    </location>
</feature>